<evidence type="ECO:0000313" key="2">
    <source>
        <dbReference type="Proteomes" id="UP000287651"/>
    </source>
</evidence>
<protein>
    <submittedName>
        <fullName evidence="1">Uncharacterized protein</fullName>
    </submittedName>
</protein>
<sequence>MDGSLVPRHGGWLLEWRSSGQEEAPQVGSGAGSCKEVGSGAYIVGVVGHPYLATLLPLWLTMSSYPSTTPAVLAVGRTTAGAPILASDQLPRLVGHVDGPVVRGREDVAARSLFAISDT</sequence>
<comment type="caution">
    <text evidence="1">The sequence shown here is derived from an EMBL/GenBank/DDBJ whole genome shotgun (WGS) entry which is preliminary data.</text>
</comment>
<accession>A0A427B0J1</accession>
<reference evidence="1 2" key="1">
    <citation type="journal article" date="2014" name="Agronomy (Basel)">
        <title>A Draft Genome Sequence for Ensete ventricosum, the Drought-Tolerant Tree Against Hunger.</title>
        <authorList>
            <person name="Harrison J."/>
            <person name="Moore K.A."/>
            <person name="Paszkiewicz K."/>
            <person name="Jones T."/>
            <person name="Grant M."/>
            <person name="Ambacheew D."/>
            <person name="Muzemil S."/>
            <person name="Studholme D.J."/>
        </authorList>
    </citation>
    <scope>NUCLEOTIDE SEQUENCE [LARGE SCALE GENOMIC DNA]</scope>
</reference>
<proteinExistence type="predicted"/>
<evidence type="ECO:0000313" key="1">
    <source>
        <dbReference type="EMBL" id="RRT82034.1"/>
    </source>
</evidence>
<name>A0A427B0J1_ENSVE</name>
<organism evidence="1 2">
    <name type="scientific">Ensete ventricosum</name>
    <name type="common">Abyssinian banana</name>
    <name type="synonym">Musa ensete</name>
    <dbReference type="NCBI Taxonomy" id="4639"/>
    <lineage>
        <taxon>Eukaryota</taxon>
        <taxon>Viridiplantae</taxon>
        <taxon>Streptophyta</taxon>
        <taxon>Embryophyta</taxon>
        <taxon>Tracheophyta</taxon>
        <taxon>Spermatophyta</taxon>
        <taxon>Magnoliopsida</taxon>
        <taxon>Liliopsida</taxon>
        <taxon>Zingiberales</taxon>
        <taxon>Musaceae</taxon>
        <taxon>Ensete</taxon>
    </lineage>
</organism>
<dbReference type="Proteomes" id="UP000287651">
    <property type="component" value="Unassembled WGS sequence"/>
</dbReference>
<dbReference type="AlphaFoldDB" id="A0A427B0J1"/>
<gene>
    <name evidence="1" type="ORF">B296_00013576</name>
</gene>
<dbReference type="EMBL" id="AMZH03000773">
    <property type="protein sequence ID" value="RRT82034.1"/>
    <property type="molecule type" value="Genomic_DNA"/>
</dbReference>